<keyword evidence="8" id="KW-1015">Disulfide bond</keyword>
<dbReference type="Gene3D" id="1.20.1440.130">
    <property type="entry name" value="VKOR domain"/>
    <property type="match status" value="1"/>
</dbReference>
<feature type="transmembrane region" description="Helical" evidence="10">
    <location>
        <begin position="100"/>
        <end position="120"/>
    </location>
</feature>
<sequence length="198" mass="21163">MTDAAPASRRPWAYAIFLIIAGASGWWASFQLTLDKFAILEHPKTALNCNISPFVQCGTNLNSPQGSAFGFPNPIIGLGGFAAVIAVGVTLLAGARVANWYSWIFNLGVAGALAFVIWLIGQSAYVLGTLCPWCALVYLVMFPLFWIVTLRNAAHGVFGAAITPAGRALLPWAVPIAIVCLITVGLIFQLQLDVLHHL</sequence>
<comment type="subcellular location">
    <subcellularLocation>
        <location evidence="1">Membrane</location>
        <topology evidence="1">Multi-pass membrane protein</topology>
    </subcellularLocation>
</comment>
<feature type="transmembrane region" description="Helical" evidence="10">
    <location>
        <begin position="169"/>
        <end position="192"/>
    </location>
</feature>
<feature type="transmembrane region" description="Helical" evidence="10">
    <location>
        <begin position="12"/>
        <end position="30"/>
    </location>
</feature>
<keyword evidence="13" id="KW-1185">Reference proteome</keyword>
<dbReference type="Proteomes" id="UP001157034">
    <property type="component" value="Unassembled WGS sequence"/>
</dbReference>
<dbReference type="Pfam" id="PF07884">
    <property type="entry name" value="VKOR"/>
    <property type="match status" value="1"/>
</dbReference>
<evidence type="ECO:0000313" key="13">
    <source>
        <dbReference type="Proteomes" id="UP001157034"/>
    </source>
</evidence>
<evidence type="ECO:0000256" key="4">
    <source>
        <dbReference type="ARBA" id="ARBA00022719"/>
    </source>
</evidence>
<dbReference type="InterPro" id="IPR012932">
    <property type="entry name" value="VKOR"/>
</dbReference>
<comment type="similarity">
    <text evidence="2">Belongs to the VKOR family.</text>
</comment>
<evidence type="ECO:0000256" key="3">
    <source>
        <dbReference type="ARBA" id="ARBA00022692"/>
    </source>
</evidence>
<evidence type="ECO:0000256" key="9">
    <source>
        <dbReference type="ARBA" id="ARBA00023284"/>
    </source>
</evidence>
<evidence type="ECO:0000259" key="11">
    <source>
        <dbReference type="SMART" id="SM00756"/>
    </source>
</evidence>
<keyword evidence="4" id="KW-0874">Quinone</keyword>
<dbReference type="RefSeq" id="WP_284255071.1">
    <property type="nucleotide sequence ID" value="NZ_BAAAQO010000004.1"/>
</dbReference>
<keyword evidence="5 10" id="KW-1133">Transmembrane helix</keyword>
<protein>
    <recommendedName>
        <fullName evidence="11">Vitamin K epoxide reductase domain-containing protein</fullName>
    </recommendedName>
</protein>
<comment type="caution">
    <text evidence="12">The sequence shown here is derived from an EMBL/GenBank/DDBJ whole genome shotgun (WGS) entry which is preliminary data.</text>
</comment>
<evidence type="ECO:0000256" key="6">
    <source>
        <dbReference type="ARBA" id="ARBA00023002"/>
    </source>
</evidence>
<keyword evidence="3 10" id="KW-0812">Transmembrane</keyword>
<evidence type="ECO:0000256" key="1">
    <source>
        <dbReference type="ARBA" id="ARBA00004141"/>
    </source>
</evidence>
<proteinExistence type="inferred from homology"/>
<evidence type="ECO:0000256" key="5">
    <source>
        <dbReference type="ARBA" id="ARBA00022989"/>
    </source>
</evidence>
<organism evidence="12 13">
    <name type="scientific">Pseudolysinimonas kribbensis</name>
    <dbReference type="NCBI Taxonomy" id="433641"/>
    <lineage>
        <taxon>Bacteria</taxon>
        <taxon>Bacillati</taxon>
        <taxon>Actinomycetota</taxon>
        <taxon>Actinomycetes</taxon>
        <taxon>Micrococcales</taxon>
        <taxon>Microbacteriaceae</taxon>
        <taxon>Pseudolysinimonas</taxon>
    </lineage>
</organism>
<dbReference type="CDD" id="cd12922">
    <property type="entry name" value="VKOR_5"/>
    <property type="match status" value="1"/>
</dbReference>
<evidence type="ECO:0000313" key="12">
    <source>
        <dbReference type="EMBL" id="GMA96511.1"/>
    </source>
</evidence>
<reference evidence="13" key="1">
    <citation type="journal article" date="2019" name="Int. J. Syst. Evol. Microbiol.">
        <title>The Global Catalogue of Microorganisms (GCM) 10K type strain sequencing project: providing services to taxonomists for standard genome sequencing and annotation.</title>
        <authorList>
            <consortium name="The Broad Institute Genomics Platform"/>
            <consortium name="The Broad Institute Genome Sequencing Center for Infectious Disease"/>
            <person name="Wu L."/>
            <person name="Ma J."/>
        </authorList>
    </citation>
    <scope>NUCLEOTIDE SEQUENCE [LARGE SCALE GENOMIC DNA]</scope>
    <source>
        <strain evidence="13">NBRC 108894</strain>
    </source>
</reference>
<dbReference type="InterPro" id="IPR041714">
    <property type="entry name" value="VKOR_Actinobacteria"/>
</dbReference>
<keyword evidence="9" id="KW-0676">Redox-active center</keyword>
<feature type="transmembrane region" description="Helical" evidence="10">
    <location>
        <begin position="126"/>
        <end position="148"/>
    </location>
</feature>
<evidence type="ECO:0000256" key="10">
    <source>
        <dbReference type="SAM" id="Phobius"/>
    </source>
</evidence>
<dbReference type="SMART" id="SM00756">
    <property type="entry name" value="VKc"/>
    <property type="match status" value="1"/>
</dbReference>
<accession>A0ABQ6K9X7</accession>
<keyword evidence="6" id="KW-0560">Oxidoreductase</keyword>
<keyword evidence="7 10" id="KW-0472">Membrane</keyword>
<feature type="domain" description="Vitamin K epoxide reductase" evidence="11">
    <location>
        <begin position="11"/>
        <end position="152"/>
    </location>
</feature>
<dbReference type="InterPro" id="IPR038354">
    <property type="entry name" value="VKOR_sf"/>
</dbReference>
<name>A0ABQ6K9X7_9MICO</name>
<feature type="transmembrane region" description="Helical" evidence="10">
    <location>
        <begin position="75"/>
        <end position="93"/>
    </location>
</feature>
<gene>
    <name evidence="12" type="ORF">GCM10025881_33350</name>
</gene>
<evidence type="ECO:0000256" key="8">
    <source>
        <dbReference type="ARBA" id="ARBA00023157"/>
    </source>
</evidence>
<evidence type="ECO:0000256" key="2">
    <source>
        <dbReference type="ARBA" id="ARBA00006214"/>
    </source>
</evidence>
<dbReference type="EMBL" id="BSVB01000001">
    <property type="protein sequence ID" value="GMA96511.1"/>
    <property type="molecule type" value="Genomic_DNA"/>
</dbReference>
<evidence type="ECO:0000256" key="7">
    <source>
        <dbReference type="ARBA" id="ARBA00023136"/>
    </source>
</evidence>